<proteinExistence type="inferred from homology"/>
<keyword evidence="5 7" id="KW-0862">Zinc</keyword>
<dbReference type="PANTHER" id="PTHR45962">
    <property type="entry name" value="N-FATTY-ACYL-AMINO ACID SYNTHASE/HYDROLASE PM20D1"/>
    <property type="match status" value="1"/>
</dbReference>
<protein>
    <recommendedName>
        <fullName evidence="8">Peptidase M20 dimerisation domain-containing protein</fullName>
    </recommendedName>
</protein>
<evidence type="ECO:0000256" key="7">
    <source>
        <dbReference type="PIRSR" id="PIRSR037217-2"/>
    </source>
</evidence>
<evidence type="ECO:0000259" key="8">
    <source>
        <dbReference type="Pfam" id="PF07687"/>
    </source>
</evidence>
<sequence>MVIRHYELGKTHSSNPETLPKQPIFYPNERADISVINSQTVFRSKNFRDVIARRLAGAVQIPTVTYDEMGLVRVDPRWDVFYDFSKYLRESFPNVYEKLEFATLNEHALLYTWKGSDSTLKPLLFMAHSDVVPAPESTLDRWTYPPFSGHYDGEYIWGRGSEDDKSNLIAILTAIDCLLNANFKPRRTVIVAVGFDEEGGAPGGYGARSLAAHLLDVYGEDGMEIILDEGIASIEEHFGTEFALPATAEKGYLDVCVTVDTQGGHSSTPPDHTSIGYLANIIQEIEKNPFQSRLTSKNPTTVYLKKAALYAKEMSPALRKAILDPSAVNEVIKYLNSSHETRTLIRTSTAVDVVRGGEKVNALPETAYILVNHRIAVEESVQIVKDHYLRLISPLAKKWNFAIRGFEGEETGNAGLGTLTLTAHSELEPSPTTNPDDERFGWLAGAIRGVFGEDVIVAPVLLTGNTDTKFYWRLSSQIYRMSPWRASLDTRGTMMHTVDERMPVQGLLEMVKFYHEFIRVVDEKRRSVD</sequence>
<dbReference type="GO" id="GO:0051603">
    <property type="term" value="P:proteolysis involved in protein catabolic process"/>
    <property type="evidence" value="ECO:0007669"/>
    <property type="project" value="TreeGrafter"/>
</dbReference>
<dbReference type="GO" id="GO:0046872">
    <property type="term" value="F:metal ion binding"/>
    <property type="evidence" value="ECO:0007669"/>
    <property type="project" value="UniProtKB-KW"/>
</dbReference>
<evidence type="ECO:0000256" key="6">
    <source>
        <dbReference type="PIRSR" id="PIRSR037217-1"/>
    </source>
</evidence>
<feature type="binding site" evidence="7">
    <location>
        <position position="496"/>
    </location>
    <ligand>
        <name>Zn(2+)</name>
        <dbReference type="ChEBI" id="CHEBI:29105"/>
        <label>1</label>
    </ligand>
</feature>
<dbReference type="SUPFAM" id="SSF55031">
    <property type="entry name" value="Bacterial exopeptidase dimerisation domain"/>
    <property type="match status" value="1"/>
</dbReference>
<keyword evidence="10" id="KW-1185">Reference proteome</keyword>
<comment type="caution">
    <text evidence="9">The sequence shown here is derived from an EMBL/GenBank/DDBJ whole genome shotgun (WGS) entry which is preliminary data.</text>
</comment>
<feature type="binding site" evidence="7">
    <location>
        <position position="128"/>
    </location>
    <ligand>
        <name>Zn(2+)</name>
        <dbReference type="ChEBI" id="CHEBI:29105"/>
        <label>2</label>
    </ligand>
</feature>
<dbReference type="Gene3D" id="3.30.70.360">
    <property type="match status" value="1"/>
</dbReference>
<name>A0A8H4VT43_9HELO</name>
<accession>A0A8H4VT43</accession>
<dbReference type="PIRSF" id="PIRSF037217">
    <property type="entry name" value="Carboxypeptidase_S"/>
    <property type="match status" value="1"/>
</dbReference>
<feature type="domain" description="Peptidase M20 dimerisation" evidence="8">
    <location>
        <begin position="247"/>
        <end position="399"/>
    </location>
</feature>
<evidence type="ECO:0000256" key="4">
    <source>
        <dbReference type="ARBA" id="ARBA00022801"/>
    </source>
</evidence>
<dbReference type="Gene3D" id="1.10.150.900">
    <property type="match status" value="1"/>
</dbReference>
<dbReference type="PANTHER" id="PTHR45962:SF1">
    <property type="entry name" value="N-FATTY-ACYL-AMINO ACID SYNTHASE_HYDROLASE PM20D1"/>
    <property type="match status" value="1"/>
</dbReference>
<gene>
    <name evidence="9" type="ORF">G7Y89_g14552</name>
</gene>
<dbReference type="CDD" id="cd05674">
    <property type="entry name" value="M20_yscS"/>
    <property type="match status" value="1"/>
</dbReference>
<keyword evidence="4" id="KW-0378">Hydrolase</keyword>
<dbReference type="InterPro" id="IPR017141">
    <property type="entry name" value="Pept_M20_carboxypep"/>
</dbReference>
<evidence type="ECO:0000256" key="3">
    <source>
        <dbReference type="ARBA" id="ARBA00022723"/>
    </source>
</evidence>
<evidence type="ECO:0000256" key="2">
    <source>
        <dbReference type="ARBA" id="ARBA00022670"/>
    </source>
</evidence>
<dbReference type="EMBL" id="JAAMPI010001957">
    <property type="protein sequence ID" value="KAF4621523.1"/>
    <property type="molecule type" value="Genomic_DNA"/>
</dbReference>
<dbReference type="PROSITE" id="PS00758">
    <property type="entry name" value="ARGE_DAPE_CPG2_1"/>
    <property type="match status" value="1"/>
</dbReference>
<feature type="active site" description="Proton acceptor" evidence="6">
    <location>
        <position position="197"/>
    </location>
</feature>
<dbReference type="SUPFAM" id="SSF53187">
    <property type="entry name" value="Zn-dependent exopeptidases"/>
    <property type="match status" value="1"/>
</dbReference>
<dbReference type="Pfam" id="PF07687">
    <property type="entry name" value="M20_dimer"/>
    <property type="match status" value="1"/>
</dbReference>
<dbReference type="Gene3D" id="3.40.630.10">
    <property type="entry name" value="Zn peptidases"/>
    <property type="match status" value="1"/>
</dbReference>
<dbReference type="InterPro" id="IPR001261">
    <property type="entry name" value="ArgE/DapE_CS"/>
</dbReference>
<keyword evidence="3 7" id="KW-0479">Metal-binding</keyword>
<evidence type="ECO:0000313" key="9">
    <source>
        <dbReference type="EMBL" id="KAF4621523.1"/>
    </source>
</evidence>
<feature type="binding site" evidence="7">
    <location>
        <position position="163"/>
    </location>
    <ligand>
        <name>Zn(2+)</name>
        <dbReference type="ChEBI" id="CHEBI:29105"/>
        <label>1</label>
    </ligand>
</feature>
<dbReference type="Pfam" id="PF01546">
    <property type="entry name" value="Peptidase_M20"/>
    <property type="match status" value="1"/>
</dbReference>
<dbReference type="InterPro" id="IPR047177">
    <property type="entry name" value="Pept_M20A"/>
</dbReference>
<reference evidence="9 10" key="1">
    <citation type="submission" date="2020-03" db="EMBL/GenBank/DDBJ databases">
        <title>Draft Genome Sequence of Cudoniella acicularis.</title>
        <authorList>
            <person name="Buettner E."/>
            <person name="Kellner H."/>
        </authorList>
    </citation>
    <scope>NUCLEOTIDE SEQUENCE [LARGE SCALE GENOMIC DNA]</scope>
    <source>
        <strain evidence="9 10">DSM 108380</strain>
    </source>
</reference>
<dbReference type="OrthoDB" id="3064516at2759"/>
<keyword evidence="2" id="KW-0645">Protease</keyword>
<dbReference type="GO" id="GO:0000328">
    <property type="term" value="C:fungal-type vacuole lumen"/>
    <property type="evidence" value="ECO:0007669"/>
    <property type="project" value="TreeGrafter"/>
</dbReference>
<feature type="binding site" evidence="7">
    <location>
        <position position="163"/>
    </location>
    <ligand>
        <name>Zn(2+)</name>
        <dbReference type="ChEBI" id="CHEBI:29105"/>
        <label>2</label>
    </ligand>
</feature>
<dbReference type="AlphaFoldDB" id="A0A8H4VT43"/>
<evidence type="ECO:0000313" key="10">
    <source>
        <dbReference type="Proteomes" id="UP000566819"/>
    </source>
</evidence>
<evidence type="ECO:0000256" key="1">
    <source>
        <dbReference type="ARBA" id="ARBA00006247"/>
    </source>
</evidence>
<dbReference type="FunFam" id="3.40.630.10:FF:000027">
    <property type="entry name" value="N-fatty-acyl-amino acid synthase/hydrolase PM20D1"/>
    <property type="match status" value="1"/>
</dbReference>
<dbReference type="InterPro" id="IPR036264">
    <property type="entry name" value="Bact_exopeptidase_dim_dom"/>
</dbReference>
<comment type="similarity">
    <text evidence="1">Belongs to the peptidase M20A family.</text>
</comment>
<feature type="active site" evidence="6">
    <location>
        <position position="130"/>
    </location>
</feature>
<dbReference type="InterPro" id="IPR002933">
    <property type="entry name" value="Peptidase_M20"/>
</dbReference>
<dbReference type="GO" id="GO:0004181">
    <property type="term" value="F:metallocarboxypeptidase activity"/>
    <property type="evidence" value="ECO:0007669"/>
    <property type="project" value="InterPro"/>
</dbReference>
<dbReference type="Proteomes" id="UP000566819">
    <property type="component" value="Unassembled WGS sequence"/>
</dbReference>
<feature type="binding site" evidence="7">
    <location>
        <position position="198"/>
    </location>
    <ligand>
        <name>Zn(2+)</name>
        <dbReference type="ChEBI" id="CHEBI:29105"/>
        <label>1</label>
    </ligand>
</feature>
<dbReference type="InterPro" id="IPR011650">
    <property type="entry name" value="Peptidase_M20_dimer"/>
</dbReference>
<evidence type="ECO:0000256" key="5">
    <source>
        <dbReference type="ARBA" id="ARBA00022833"/>
    </source>
</evidence>
<feature type="binding site" evidence="7">
    <location>
        <position position="228"/>
    </location>
    <ligand>
        <name>Zn(2+)</name>
        <dbReference type="ChEBI" id="CHEBI:29105"/>
        <label>2</label>
    </ligand>
</feature>
<organism evidence="9 10">
    <name type="scientific">Cudoniella acicularis</name>
    <dbReference type="NCBI Taxonomy" id="354080"/>
    <lineage>
        <taxon>Eukaryota</taxon>
        <taxon>Fungi</taxon>
        <taxon>Dikarya</taxon>
        <taxon>Ascomycota</taxon>
        <taxon>Pezizomycotina</taxon>
        <taxon>Leotiomycetes</taxon>
        <taxon>Helotiales</taxon>
        <taxon>Tricladiaceae</taxon>
        <taxon>Cudoniella</taxon>
    </lineage>
</organism>